<dbReference type="OMA" id="MDKRFAC"/>
<dbReference type="PANTHER" id="PTHR47818:SF2">
    <property type="entry name" value="F-BOX DOMAIN-CONTAINING PROTEIN"/>
    <property type="match status" value="1"/>
</dbReference>
<evidence type="ECO:0000313" key="1">
    <source>
        <dbReference type="EMBL" id="OVA02234.1"/>
    </source>
</evidence>
<keyword evidence="2" id="KW-1185">Reference proteome</keyword>
<dbReference type="InParanoid" id="A0A200PVM0"/>
<gene>
    <name evidence="1" type="ORF">BVC80_9099g21</name>
</gene>
<sequence length="623" mass="69136">MADVPDLMSLCMEAIITEIIHGDRQVIQNVFELPEDLFDCLVMRLPPLGLHKLQQQMSFKHFGESTIDGFKDGKKRGRYCALNTAWKSIYKSRWPEGVRQTQPMDHLTKQSIPRFEPARFSGDWQQMYWEAHLQDCLDKAAEAAHLPSFDGCIGEITIPGTIMESIGYKRCLCHTTCAYSKLSYHCQQFGCYARCLRLQNVLCVAETCRLLRDSKLRCLILRGIKSEEHVNGTCKFLKQNSETLSSLEFIYCKLSSTAINAISNSLYVNGIQTHGIQYFSIKASSILESNPVSLPPGLLTFLSSGSSLCMLSFCENHLGPSFAKMVFNTLIDASSGLSVLDLSDNNIAGWLSSANGRLSSCLPSSLGTSKSLSSLRVLNLRANNLRKDDANGLRYALLQMPNLESLDLSENPIDDDGVRNLIPYFAEASERDSPLSDVKIENCNLSYDGVADLLRNLSTLKKPLNSLSIADNDLGRQVAEPLAKFLGASCIRVLSIEDIGLGPSGFFKLREEIPKEMKLAYINISKNRGGIEAAKFIVELILRAPELVAINAGYNFMPLESLEAICSALSLSKGRLEQLDLTGNTRCYQPAHTSMLTEFQFRGRPIMILPSCPVTEAPYDDDP</sequence>
<dbReference type="Pfam" id="PF13516">
    <property type="entry name" value="LRR_6"/>
    <property type="match status" value="1"/>
</dbReference>
<accession>A0A200PVM0</accession>
<dbReference type="FunCoup" id="A0A200PVM0">
    <property type="interactions" value="32"/>
</dbReference>
<dbReference type="EMBL" id="MVGT01003956">
    <property type="protein sequence ID" value="OVA02234.1"/>
    <property type="molecule type" value="Genomic_DNA"/>
</dbReference>
<dbReference type="Proteomes" id="UP000195402">
    <property type="component" value="Unassembled WGS sequence"/>
</dbReference>
<dbReference type="PANTHER" id="PTHR47818">
    <property type="entry name" value="RNI-LIKE SUPERFAMILY PROTEIN"/>
    <property type="match status" value="1"/>
</dbReference>
<evidence type="ECO:0000313" key="2">
    <source>
        <dbReference type="Proteomes" id="UP000195402"/>
    </source>
</evidence>
<dbReference type="InterPro" id="IPR001611">
    <property type="entry name" value="Leu-rich_rpt"/>
</dbReference>
<dbReference type="OrthoDB" id="120976at2759"/>
<proteinExistence type="predicted"/>
<dbReference type="Gene3D" id="3.80.10.10">
    <property type="entry name" value="Ribonuclease Inhibitor"/>
    <property type="match status" value="3"/>
</dbReference>
<dbReference type="AlphaFoldDB" id="A0A200PVM0"/>
<dbReference type="InterPro" id="IPR032675">
    <property type="entry name" value="LRR_dom_sf"/>
</dbReference>
<comment type="caution">
    <text evidence="1">The sequence shown here is derived from an EMBL/GenBank/DDBJ whole genome shotgun (WGS) entry which is preliminary data.</text>
</comment>
<dbReference type="SUPFAM" id="SSF52047">
    <property type="entry name" value="RNI-like"/>
    <property type="match status" value="1"/>
</dbReference>
<organism evidence="1 2">
    <name type="scientific">Macleaya cordata</name>
    <name type="common">Five-seeded plume-poppy</name>
    <name type="synonym">Bocconia cordata</name>
    <dbReference type="NCBI Taxonomy" id="56857"/>
    <lineage>
        <taxon>Eukaryota</taxon>
        <taxon>Viridiplantae</taxon>
        <taxon>Streptophyta</taxon>
        <taxon>Embryophyta</taxon>
        <taxon>Tracheophyta</taxon>
        <taxon>Spermatophyta</taxon>
        <taxon>Magnoliopsida</taxon>
        <taxon>Ranunculales</taxon>
        <taxon>Papaveraceae</taxon>
        <taxon>Papaveroideae</taxon>
        <taxon>Macleaya</taxon>
    </lineage>
</organism>
<dbReference type="SMART" id="SM00368">
    <property type="entry name" value="LRR_RI"/>
    <property type="match status" value="4"/>
</dbReference>
<name>A0A200PVM0_MACCD</name>
<reference evidence="1 2" key="1">
    <citation type="journal article" date="2017" name="Mol. Plant">
        <title>The Genome of Medicinal Plant Macleaya cordata Provides New Insights into Benzylisoquinoline Alkaloids Metabolism.</title>
        <authorList>
            <person name="Liu X."/>
            <person name="Liu Y."/>
            <person name="Huang P."/>
            <person name="Ma Y."/>
            <person name="Qing Z."/>
            <person name="Tang Q."/>
            <person name="Cao H."/>
            <person name="Cheng P."/>
            <person name="Zheng Y."/>
            <person name="Yuan Z."/>
            <person name="Zhou Y."/>
            <person name="Liu J."/>
            <person name="Tang Z."/>
            <person name="Zhuo Y."/>
            <person name="Zhang Y."/>
            <person name="Yu L."/>
            <person name="Huang J."/>
            <person name="Yang P."/>
            <person name="Peng Q."/>
            <person name="Zhang J."/>
            <person name="Jiang W."/>
            <person name="Zhang Z."/>
            <person name="Lin K."/>
            <person name="Ro D.K."/>
            <person name="Chen X."/>
            <person name="Xiong X."/>
            <person name="Shang Y."/>
            <person name="Huang S."/>
            <person name="Zeng J."/>
        </authorList>
    </citation>
    <scope>NUCLEOTIDE SEQUENCE [LARGE SCALE GENOMIC DNA]</scope>
    <source>
        <strain evidence="2">cv. BLH2017</strain>
        <tissue evidence="1">Root</tissue>
    </source>
</reference>
<protein>
    <submittedName>
        <fullName evidence="1">Leucine-rich repeat</fullName>
    </submittedName>
</protein>